<comment type="catalytic activity">
    <reaction evidence="10">
        <text>(R)-4'-phosphopantetheine + ATP + H(+) = 3'-dephospho-CoA + diphosphate</text>
        <dbReference type="Rhea" id="RHEA:19801"/>
        <dbReference type="ChEBI" id="CHEBI:15378"/>
        <dbReference type="ChEBI" id="CHEBI:30616"/>
        <dbReference type="ChEBI" id="CHEBI:33019"/>
        <dbReference type="ChEBI" id="CHEBI:57328"/>
        <dbReference type="ChEBI" id="CHEBI:61723"/>
        <dbReference type="EC" id="2.7.7.3"/>
    </reaction>
</comment>
<keyword evidence="7" id="KW-0067">ATP-binding</keyword>
<protein>
    <recommendedName>
        <fullName evidence="2">Phosphopantetheine adenylyltransferase</fullName>
        <ecNumber evidence="1">2.7.7.3</ecNumber>
    </recommendedName>
</protein>
<keyword evidence="6" id="KW-0547">Nucleotide-binding</keyword>
<dbReference type="PANTHER" id="PTHR21342">
    <property type="entry name" value="PHOSPHOPANTETHEINE ADENYLYLTRANSFERASE"/>
    <property type="match status" value="1"/>
</dbReference>
<dbReference type="InterPro" id="IPR004821">
    <property type="entry name" value="Cyt_trans-like"/>
</dbReference>
<dbReference type="HAMAP" id="MF_00151">
    <property type="entry name" value="PPAT_bact"/>
    <property type="match status" value="1"/>
</dbReference>
<keyword evidence="9" id="KW-0173">Coenzyme A biosynthesis</keyword>
<dbReference type="EMBL" id="CAFBNC010000016">
    <property type="protein sequence ID" value="CAB4928518.1"/>
    <property type="molecule type" value="Genomic_DNA"/>
</dbReference>
<evidence type="ECO:0000256" key="5">
    <source>
        <dbReference type="ARBA" id="ARBA00022695"/>
    </source>
</evidence>
<dbReference type="GO" id="GO:0005524">
    <property type="term" value="F:ATP binding"/>
    <property type="evidence" value="ECO:0007669"/>
    <property type="project" value="UniProtKB-KW"/>
</dbReference>
<dbReference type="InterPro" id="IPR001980">
    <property type="entry name" value="PPAT"/>
</dbReference>
<organism evidence="12">
    <name type="scientific">freshwater metagenome</name>
    <dbReference type="NCBI Taxonomy" id="449393"/>
    <lineage>
        <taxon>unclassified sequences</taxon>
        <taxon>metagenomes</taxon>
        <taxon>ecological metagenomes</taxon>
    </lineage>
</organism>
<dbReference type="NCBIfam" id="TIGR01510">
    <property type="entry name" value="coaD_prev_kdtB"/>
    <property type="match status" value="1"/>
</dbReference>
<dbReference type="EC" id="2.7.7.3" evidence="1"/>
<evidence type="ECO:0000313" key="12">
    <source>
        <dbReference type="EMBL" id="CAB4324365.1"/>
    </source>
</evidence>
<dbReference type="GO" id="GO:0004595">
    <property type="term" value="F:pantetheine-phosphate adenylyltransferase activity"/>
    <property type="evidence" value="ECO:0007669"/>
    <property type="project" value="UniProtKB-EC"/>
</dbReference>
<dbReference type="EMBL" id="CAEMXZ010000137">
    <property type="protein sequence ID" value="CAB4324365.1"/>
    <property type="molecule type" value="Genomic_DNA"/>
</dbReference>
<dbReference type="PRINTS" id="PR01020">
    <property type="entry name" value="LPSBIOSNTHSS"/>
</dbReference>
<dbReference type="InterPro" id="IPR014729">
    <property type="entry name" value="Rossmann-like_a/b/a_fold"/>
</dbReference>
<dbReference type="NCBIfam" id="TIGR00125">
    <property type="entry name" value="cyt_tran_rel"/>
    <property type="match status" value="1"/>
</dbReference>
<evidence type="ECO:0000256" key="8">
    <source>
        <dbReference type="ARBA" id="ARBA00022842"/>
    </source>
</evidence>
<evidence type="ECO:0000256" key="4">
    <source>
        <dbReference type="ARBA" id="ARBA00022679"/>
    </source>
</evidence>
<keyword evidence="3" id="KW-0963">Cytoplasm</keyword>
<dbReference type="SUPFAM" id="SSF52374">
    <property type="entry name" value="Nucleotidylyl transferase"/>
    <property type="match status" value="1"/>
</dbReference>
<dbReference type="Pfam" id="PF01467">
    <property type="entry name" value="CTP_transf_like"/>
    <property type="match status" value="1"/>
</dbReference>
<dbReference type="AlphaFoldDB" id="A0A6J5YG04"/>
<evidence type="ECO:0000256" key="7">
    <source>
        <dbReference type="ARBA" id="ARBA00022840"/>
    </source>
</evidence>
<accession>A0A6J5YG04</accession>
<proteinExistence type="inferred from homology"/>
<evidence type="ECO:0000256" key="9">
    <source>
        <dbReference type="ARBA" id="ARBA00022993"/>
    </source>
</evidence>
<gene>
    <name evidence="12" type="ORF">UFOPK1392_02134</name>
    <name evidence="13" type="ORF">UFOPK3733_00524</name>
</gene>
<evidence type="ECO:0000256" key="10">
    <source>
        <dbReference type="ARBA" id="ARBA00029346"/>
    </source>
</evidence>
<sequence>MTRVLYPGSFDPIHNGHLEIIATASRLFDHVVVAAMRNPQKGEPLFSLEERREMLEESVAPFGNVTVTMFASLVVDLARELEADFIVKGLRAVSDFESELQMAQMNKRVSGVDTLFIPSASGNSFLASKLLREITKFGGDVSDMVPGPVSRRLQEKYPA</sequence>
<evidence type="ECO:0000256" key="3">
    <source>
        <dbReference type="ARBA" id="ARBA00022490"/>
    </source>
</evidence>
<name>A0A6J5YG04_9ZZZZ</name>
<evidence type="ECO:0000259" key="11">
    <source>
        <dbReference type="Pfam" id="PF01467"/>
    </source>
</evidence>
<evidence type="ECO:0000256" key="6">
    <source>
        <dbReference type="ARBA" id="ARBA00022741"/>
    </source>
</evidence>
<dbReference type="GO" id="GO:0015937">
    <property type="term" value="P:coenzyme A biosynthetic process"/>
    <property type="evidence" value="ECO:0007669"/>
    <property type="project" value="UniProtKB-KW"/>
</dbReference>
<keyword evidence="4" id="KW-0808">Transferase</keyword>
<dbReference type="Gene3D" id="3.40.50.620">
    <property type="entry name" value="HUPs"/>
    <property type="match status" value="1"/>
</dbReference>
<reference evidence="12" key="1">
    <citation type="submission" date="2020-05" db="EMBL/GenBank/DDBJ databases">
        <authorList>
            <person name="Chiriac C."/>
            <person name="Salcher M."/>
            <person name="Ghai R."/>
            <person name="Kavagutti S V."/>
        </authorList>
    </citation>
    <scope>NUCLEOTIDE SEQUENCE</scope>
</reference>
<feature type="domain" description="Cytidyltransferase-like" evidence="11">
    <location>
        <begin position="5"/>
        <end position="123"/>
    </location>
</feature>
<keyword evidence="8" id="KW-0460">Magnesium</keyword>
<dbReference type="PANTHER" id="PTHR21342:SF1">
    <property type="entry name" value="PHOSPHOPANTETHEINE ADENYLYLTRANSFERASE"/>
    <property type="match status" value="1"/>
</dbReference>
<keyword evidence="5" id="KW-0548">Nucleotidyltransferase</keyword>
<evidence type="ECO:0000256" key="1">
    <source>
        <dbReference type="ARBA" id="ARBA00012392"/>
    </source>
</evidence>
<evidence type="ECO:0000256" key="2">
    <source>
        <dbReference type="ARBA" id="ARBA00013868"/>
    </source>
</evidence>
<evidence type="ECO:0000313" key="13">
    <source>
        <dbReference type="EMBL" id="CAB4928518.1"/>
    </source>
</evidence>